<dbReference type="InterPro" id="IPR001375">
    <property type="entry name" value="Peptidase_S9_cat"/>
</dbReference>
<feature type="signal peptide" evidence="3">
    <location>
        <begin position="1"/>
        <end position="27"/>
    </location>
</feature>
<keyword evidence="6" id="KW-1185">Reference proteome</keyword>
<dbReference type="Gene3D" id="3.40.50.1820">
    <property type="entry name" value="alpha/beta hydrolase"/>
    <property type="match status" value="1"/>
</dbReference>
<dbReference type="SUPFAM" id="SSF82171">
    <property type="entry name" value="DPP6 N-terminal domain-like"/>
    <property type="match status" value="1"/>
</dbReference>
<organism evidence="5 6">
    <name type="scientific">Marilutibacter spongiae</name>
    <dbReference type="NCBI Taxonomy" id="2025720"/>
    <lineage>
        <taxon>Bacteria</taxon>
        <taxon>Pseudomonadati</taxon>
        <taxon>Pseudomonadota</taxon>
        <taxon>Gammaproteobacteria</taxon>
        <taxon>Lysobacterales</taxon>
        <taxon>Lysobacteraceae</taxon>
        <taxon>Marilutibacter</taxon>
    </lineage>
</organism>
<dbReference type="InterPro" id="IPR011659">
    <property type="entry name" value="WD40"/>
</dbReference>
<evidence type="ECO:0000313" key="5">
    <source>
        <dbReference type="EMBL" id="MBB1060787.1"/>
    </source>
</evidence>
<evidence type="ECO:0000259" key="4">
    <source>
        <dbReference type="Pfam" id="PF00326"/>
    </source>
</evidence>
<dbReference type="Pfam" id="PF07676">
    <property type="entry name" value="PD40"/>
    <property type="match status" value="2"/>
</dbReference>
<dbReference type="Gene3D" id="2.120.10.30">
    <property type="entry name" value="TolB, C-terminal domain"/>
    <property type="match status" value="2"/>
</dbReference>
<reference evidence="5 6" key="1">
    <citation type="submission" date="2020-08" db="EMBL/GenBank/DDBJ databases">
        <authorList>
            <person name="Xu S."/>
            <person name="Li A."/>
        </authorList>
    </citation>
    <scope>NUCLEOTIDE SEQUENCE [LARGE SCALE GENOMIC DNA]</scope>
    <source>
        <strain evidence="5 6">119BY6-57</strain>
    </source>
</reference>
<dbReference type="PANTHER" id="PTHR42776">
    <property type="entry name" value="SERINE PEPTIDASE S9 FAMILY MEMBER"/>
    <property type="match status" value="1"/>
</dbReference>
<dbReference type="InterPro" id="IPR002470">
    <property type="entry name" value="Peptidase_S9A"/>
</dbReference>
<sequence>MPLGRTQASALLLSALALAGAPTAARSATGTDASAPSSVVREEVGNRVSENIPAIPADLLERLNRYQNTRGASASGWTRDGCLLLGTRFSETSQVHRVCEPMGMREQLTFYPEPVPGALAAPATSGRDGFVFSKDVGGDEFSQLHWFDLQSREVSLLTDGKRSQNRGAVFSDDGRQLAYSSTSRNGKDTDIWVRDMQAGTARAVVTEGGSWFPMDFSPDGKRLLVSRYVSIAESHPGEVDLASGELTLFPVDGDRAAFGGFAYAPDGESVYYVSDEPLQGQAQEFLTLRHHDPRSGRLEVLSADIPWDVSEFTLSEDGRHLAFVTNEDGIGKLHVLALPSQRPVALPDLPVGLAYGLSFSADGQKLALSINGATSPSDAYVIDLAARSLTRWTRSEVGGLDPERFVAPRLVHFPTFDQVDGQPRMIPAFYYRPADVPAGKKLPVVVQIHGGPESQARPTFSPTTQFLVNALGVAVLVPNVRGSAGYGKSYLALDNAARREDSVRDIGALLDWVGTHPELDASRVGVYGGSYGGYMVLASLMHYPERIRAGVDIVGISHFGTFLKNTEDYRRHLRRAEYGDETDPEMARIFEEISPLNGASKITSPLFVAQGKNDPRVPWTEAEQIVQAVRGNGQPVWYLLFDDEGHGFRKKTNSDYFTAATVLFWQQHLLDE</sequence>
<dbReference type="GO" id="GO:0006508">
    <property type="term" value="P:proteolysis"/>
    <property type="evidence" value="ECO:0007669"/>
    <property type="project" value="InterPro"/>
</dbReference>
<dbReference type="InterPro" id="IPR029058">
    <property type="entry name" value="AB_hydrolase_fold"/>
</dbReference>
<feature type="domain" description="Peptidase S9 prolyl oligopeptidase catalytic" evidence="4">
    <location>
        <begin position="459"/>
        <end position="669"/>
    </location>
</feature>
<proteinExistence type="predicted"/>
<dbReference type="RefSeq" id="WP_182687069.1">
    <property type="nucleotide sequence ID" value="NZ_JACHTF010000009.1"/>
</dbReference>
<name>A0A7W3TM03_9GAMM</name>
<evidence type="ECO:0000256" key="1">
    <source>
        <dbReference type="ARBA" id="ARBA00022801"/>
    </source>
</evidence>
<comment type="caution">
    <text evidence="5">The sequence shown here is derived from an EMBL/GenBank/DDBJ whole genome shotgun (WGS) entry which is preliminary data.</text>
</comment>
<dbReference type="EMBL" id="JACHTF010000009">
    <property type="protein sequence ID" value="MBB1060787.1"/>
    <property type="molecule type" value="Genomic_DNA"/>
</dbReference>
<keyword evidence="2" id="KW-0645">Protease</keyword>
<feature type="chain" id="PRO_5030812730" evidence="3">
    <location>
        <begin position="28"/>
        <end position="672"/>
    </location>
</feature>
<dbReference type="Pfam" id="PF00326">
    <property type="entry name" value="Peptidase_S9"/>
    <property type="match status" value="1"/>
</dbReference>
<evidence type="ECO:0000256" key="2">
    <source>
        <dbReference type="ARBA" id="ARBA00022825"/>
    </source>
</evidence>
<protein>
    <submittedName>
        <fullName evidence="5">S9 family peptidase</fullName>
    </submittedName>
</protein>
<keyword evidence="3" id="KW-0732">Signal</keyword>
<evidence type="ECO:0000313" key="6">
    <source>
        <dbReference type="Proteomes" id="UP000523196"/>
    </source>
</evidence>
<keyword evidence="1" id="KW-0378">Hydrolase</keyword>
<dbReference type="PRINTS" id="PR00862">
    <property type="entry name" value="PROLIGOPTASE"/>
</dbReference>
<dbReference type="InterPro" id="IPR011042">
    <property type="entry name" value="6-blade_b-propeller_TolB-like"/>
</dbReference>
<dbReference type="Proteomes" id="UP000523196">
    <property type="component" value="Unassembled WGS sequence"/>
</dbReference>
<dbReference type="SUPFAM" id="SSF53474">
    <property type="entry name" value="alpha/beta-Hydrolases"/>
    <property type="match status" value="1"/>
</dbReference>
<dbReference type="PANTHER" id="PTHR42776:SF27">
    <property type="entry name" value="DIPEPTIDYL PEPTIDASE FAMILY MEMBER 6"/>
    <property type="match status" value="1"/>
</dbReference>
<evidence type="ECO:0000256" key="3">
    <source>
        <dbReference type="SAM" id="SignalP"/>
    </source>
</evidence>
<keyword evidence="2" id="KW-0720">Serine protease</keyword>
<dbReference type="AlphaFoldDB" id="A0A7W3TM03"/>
<gene>
    <name evidence="5" type="ORF">H4F98_09395</name>
</gene>
<accession>A0A7W3TM03</accession>
<dbReference type="GO" id="GO:0004252">
    <property type="term" value="F:serine-type endopeptidase activity"/>
    <property type="evidence" value="ECO:0007669"/>
    <property type="project" value="InterPro"/>
</dbReference>